<evidence type="ECO:0000313" key="10">
    <source>
        <dbReference type="Proteomes" id="UP000315577"/>
    </source>
</evidence>
<evidence type="ECO:0000256" key="3">
    <source>
        <dbReference type="ARBA" id="ARBA00023004"/>
    </source>
</evidence>
<evidence type="ECO:0000313" key="7">
    <source>
        <dbReference type="EMBL" id="TCS97632.1"/>
    </source>
</evidence>
<keyword evidence="5" id="KW-0732">Signal</keyword>
<organism evidence="7 9">
    <name type="scientific">Tepidimonas ignava</name>
    <dbReference type="NCBI Taxonomy" id="114249"/>
    <lineage>
        <taxon>Bacteria</taxon>
        <taxon>Pseudomonadati</taxon>
        <taxon>Pseudomonadota</taxon>
        <taxon>Betaproteobacteria</taxon>
        <taxon>Burkholderiales</taxon>
        <taxon>Tepidimonas</taxon>
    </lineage>
</organism>
<dbReference type="GO" id="GO:0020037">
    <property type="term" value="F:heme binding"/>
    <property type="evidence" value="ECO:0007669"/>
    <property type="project" value="InterPro"/>
</dbReference>
<dbReference type="InterPro" id="IPR009056">
    <property type="entry name" value="Cyt_c-like_dom"/>
</dbReference>
<keyword evidence="3 4" id="KW-0408">Iron</keyword>
<feature type="signal peptide" evidence="5">
    <location>
        <begin position="1"/>
        <end position="42"/>
    </location>
</feature>
<sequence length="129" mass="14066">MHTTTSQPARAAAARTAVRWRQRLAAWCAGASALLAAPWASAEVPAIFRDADLALGEQLIRQHRCAQCHADKVGGDGSAIYRPQGRINTAGLLRGMVEQCNSALNLQMWPEEVTAVAAVLNRDHYRFKD</sequence>
<comment type="caution">
    <text evidence="7">The sequence shown here is derived from an EMBL/GenBank/DDBJ whole genome shotgun (WGS) entry which is preliminary data.</text>
</comment>
<protein>
    <submittedName>
        <fullName evidence="8">Green heme protein</fullName>
    </submittedName>
</protein>
<gene>
    <name evidence="7" type="ORF">EDC36_10838</name>
    <name evidence="8" type="ORF">Tigna_00092</name>
</gene>
<dbReference type="Proteomes" id="UP000295536">
    <property type="component" value="Unassembled WGS sequence"/>
</dbReference>
<keyword evidence="10" id="KW-1185">Reference proteome</keyword>
<dbReference type="EMBL" id="SMAH01000008">
    <property type="protein sequence ID" value="TCS97632.1"/>
    <property type="molecule type" value="Genomic_DNA"/>
</dbReference>
<keyword evidence="2 4" id="KW-0479">Metal-binding</keyword>
<dbReference type="EMBL" id="VJNC01000001">
    <property type="protein sequence ID" value="TSE24093.1"/>
    <property type="molecule type" value="Genomic_DNA"/>
</dbReference>
<dbReference type="InterPro" id="IPR036909">
    <property type="entry name" value="Cyt_c-like_dom_sf"/>
</dbReference>
<dbReference type="RefSeq" id="WP_132962630.1">
    <property type="nucleotide sequence ID" value="NZ_DAIPFN010000011.1"/>
</dbReference>
<dbReference type="AlphaFoldDB" id="A0A4R3LCS9"/>
<evidence type="ECO:0000313" key="9">
    <source>
        <dbReference type="Proteomes" id="UP000295536"/>
    </source>
</evidence>
<evidence type="ECO:0000256" key="4">
    <source>
        <dbReference type="PROSITE-ProRule" id="PRU00433"/>
    </source>
</evidence>
<proteinExistence type="predicted"/>
<dbReference type="GO" id="GO:0009055">
    <property type="term" value="F:electron transfer activity"/>
    <property type="evidence" value="ECO:0007669"/>
    <property type="project" value="InterPro"/>
</dbReference>
<reference evidence="8 10" key="2">
    <citation type="submission" date="2019-07" db="EMBL/GenBank/DDBJ databases">
        <title>Tepidimonas ignava SPS-1037 draft genome.</title>
        <authorList>
            <person name="Da Costa M.S."/>
            <person name="Froufe H.J.C."/>
            <person name="Egas C."/>
            <person name="Albuquerque L."/>
        </authorList>
    </citation>
    <scope>NUCLEOTIDE SEQUENCE [LARGE SCALE GENOMIC DNA]</scope>
    <source>
        <strain evidence="8 10">SPS-1037</strain>
    </source>
</reference>
<dbReference type="Gene3D" id="1.10.760.10">
    <property type="entry name" value="Cytochrome c-like domain"/>
    <property type="match status" value="1"/>
</dbReference>
<evidence type="ECO:0000313" key="8">
    <source>
        <dbReference type="EMBL" id="TSE24093.1"/>
    </source>
</evidence>
<dbReference type="GO" id="GO:0046872">
    <property type="term" value="F:metal ion binding"/>
    <property type="evidence" value="ECO:0007669"/>
    <property type="project" value="UniProtKB-KW"/>
</dbReference>
<dbReference type="OrthoDB" id="9796294at2"/>
<evidence type="ECO:0000256" key="2">
    <source>
        <dbReference type="ARBA" id="ARBA00022723"/>
    </source>
</evidence>
<dbReference type="SUPFAM" id="SSF46626">
    <property type="entry name" value="Cytochrome c"/>
    <property type="match status" value="1"/>
</dbReference>
<name>A0A4R3LCS9_9BURK</name>
<evidence type="ECO:0000256" key="1">
    <source>
        <dbReference type="ARBA" id="ARBA00022617"/>
    </source>
</evidence>
<accession>A0A4R3LCS9</accession>
<feature type="chain" id="PRO_5020234535" evidence="5">
    <location>
        <begin position="43"/>
        <end position="129"/>
    </location>
</feature>
<dbReference type="Proteomes" id="UP000315577">
    <property type="component" value="Unassembled WGS sequence"/>
</dbReference>
<feature type="domain" description="Cytochrome c" evidence="6">
    <location>
        <begin position="51"/>
        <end position="124"/>
    </location>
</feature>
<evidence type="ECO:0000256" key="5">
    <source>
        <dbReference type="SAM" id="SignalP"/>
    </source>
</evidence>
<keyword evidence="1 4" id="KW-0349">Heme</keyword>
<dbReference type="PROSITE" id="PS51007">
    <property type="entry name" value="CYTC"/>
    <property type="match status" value="1"/>
</dbReference>
<reference evidence="7 9" key="1">
    <citation type="submission" date="2019-03" db="EMBL/GenBank/DDBJ databases">
        <title>Genomic Encyclopedia of Type Strains, Phase IV (KMG-IV): sequencing the most valuable type-strain genomes for metagenomic binning, comparative biology and taxonomic classification.</title>
        <authorList>
            <person name="Goeker M."/>
        </authorList>
    </citation>
    <scope>NUCLEOTIDE SEQUENCE [LARGE SCALE GENOMIC DNA]</scope>
    <source>
        <strain evidence="7 9">DSM 12034</strain>
    </source>
</reference>
<evidence type="ECO:0000259" key="6">
    <source>
        <dbReference type="PROSITE" id="PS51007"/>
    </source>
</evidence>